<accession>A0ABR7QBQ1</accession>
<reference evidence="2 3" key="1">
    <citation type="submission" date="2020-07" db="EMBL/GenBank/DDBJ databases">
        <title>Description of Kordia aestuariivivens sp. nov., isolated from a tidal flat.</title>
        <authorList>
            <person name="Park S."/>
            <person name="Yoon J.-H."/>
        </authorList>
    </citation>
    <scope>NUCLEOTIDE SEQUENCE [LARGE SCALE GENOMIC DNA]</scope>
    <source>
        <strain evidence="2 3">YSTF-M3</strain>
    </source>
</reference>
<gene>
    <name evidence="2" type="ORF">H2O64_14690</name>
</gene>
<comment type="caution">
    <text evidence="2">The sequence shown here is derived from an EMBL/GenBank/DDBJ whole genome shotgun (WGS) entry which is preliminary data.</text>
</comment>
<dbReference type="EMBL" id="JACGWS010000009">
    <property type="protein sequence ID" value="MBC8755923.1"/>
    <property type="molecule type" value="Genomic_DNA"/>
</dbReference>
<dbReference type="PROSITE" id="PS51257">
    <property type="entry name" value="PROKAR_LIPOPROTEIN"/>
    <property type="match status" value="1"/>
</dbReference>
<keyword evidence="1" id="KW-0732">Signal</keyword>
<keyword evidence="3" id="KW-1185">Reference proteome</keyword>
<evidence type="ECO:0000256" key="1">
    <source>
        <dbReference type="SAM" id="SignalP"/>
    </source>
</evidence>
<dbReference type="SUPFAM" id="SSF63825">
    <property type="entry name" value="YWTD domain"/>
    <property type="match status" value="1"/>
</dbReference>
<dbReference type="RefSeq" id="WP_187562966.1">
    <property type="nucleotide sequence ID" value="NZ_JACGWS010000009.1"/>
</dbReference>
<feature type="chain" id="PRO_5045637473" description="LVIVD repeat-containing protein" evidence="1">
    <location>
        <begin position="21"/>
        <end position="248"/>
    </location>
</feature>
<dbReference type="Pfam" id="PF08309">
    <property type="entry name" value="LVIVD"/>
    <property type="match status" value="2"/>
</dbReference>
<proteinExistence type="predicted"/>
<name>A0ABR7QBQ1_9FLAO</name>
<protein>
    <recommendedName>
        <fullName evidence="4">LVIVD repeat-containing protein</fullName>
    </recommendedName>
</protein>
<dbReference type="InterPro" id="IPR013211">
    <property type="entry name" value="LVIVD"/>
</dbReference>
<organism evidence="2 3">
    <name type="scientific">Kordia aestuariivivens</name>
    <dbReference type="NCBI Taxonomy" id="2759037"/>
    <lineage>
        <taxon>Bacteria</taxon>
        <taxon>Pseudomonadati</taxon>
        <taxon>Bacteroidota</taxon>
        <taxon>Flavobacteriia</taxon>
        <taxon>Flavobacteriales</taxon>
        <taxon>Flavobacteriaceae</taxon>
        <taxon>Kordia</taxon>
    </lineage>
</organism>
<dbReference type="Proteomes" id="UP000619238">
    <property type="component" value="Unassembled WGS sequence"/>
</dbReference>
<feature type="signal peptide" evidence="1">
    <location>
        <begin position="1"/>
        <end position="20"/>
    </location>
</feature>
<evidence type="ECO:0000313" key="2">
    <source>
        <dbReference type="EMBL" id="MBC8755923.1"/>
    </source>
</evidence>
<sequence>MKKITYICILSIAMILVACDADNAATDGNFASEDGQSGSLARFTILNDYLYTVDYQNLNVFNISNNENPVLVNSINIGFNIETLFAYKTYLYIGSRNGMFIYDAATLETPQLLSSVQHFTACDPVIANETHAFVTLKGGNQCGVNLNVLEVYDVTDVSNPVLISQRNLAGPVGMGFYGDYLFVCDDEVKIFDISDPEDMNLVHAIDTESFDVIIQDDLLILIGAQGVYQYALDSNDIQNETLLSTLSL</sequence>
<evidence type="ECO:0000313" key="3">
    <source>
        <dbReference type="Proteomes" id="UP000619238"/>
    </source>
</evidence>
<evidence type="ECO:0008006" key="4">
    <source>
        <dbReference type="Google" id="ProtNLM"/>
    </source>
</evidence>